<protein>
    <submittedName>
        <fullName evidence="2">YopR family T3SS polymerization control protein</fullName>
    </submittedName>
</protein>
<evidence type="ECO:0000256" key="1">
    <source>
        <dbReference type="SAM" id="MobiDB-lite"/>
    </source>
</evidence>
<organism evidence="2 3">
    <name type="scientific">Vibrio atlanticus</name>
    <dbReference type="NCBI Taxonomy" id="693153"/>
    <lineage>
        <taxon>Bacteria</taxon>
        <taxon>Pseudomonadati</taxon>
        <taxon>Pseudomonadota</taxon>
        <taxon>Gammaproteobacteria</taxon>
        <taxon>Vibrionales</taxon>
        <taxon>Vibrionaceae</taxon>
        <taxon>Vibrio</taxon>
    </lineage>
</organism>
<feature type="region of interest" description="Disordered" evidence="1">
    <location>
        <begin position="1"/>
        <end position="56"/>
    </location>
</feature>
<keyword evidence="3" id="KW-1185">Reference proteome</keyword>
<evidence type="ECO:0000313" key="2">
    <source>
        <dbReference type="EMBL" id="MEZ8054804.1"/>
    </source>
</evidence>
<dbReference type="RefSeq" id="WP_017100154.1">
    <property type="nucleotide sequence ID" value="NZ_JBFRME010000073.1"/>
</dbReference>
<dbReference type="Proteomes" id="UP001569175">
    <property type="component" value="Unassembled WGS sequence"/>
</dbReference>
<dbReference type="NCBIfam" id="TIGR02509">
    <property type="entry name" value="type_III_yopR"/>
    <property type="match status" value="1"/>
</dbReference>
<name>A0ABV4KQZ6_9VIBR</name>
<reference evidence="2 3" key="1">
    <citation type="submission" date="2024-06" db="EMBL/GenBank/DDBJ databases">
        <authorList>
            <person name="Steensen K."/>
            <person name="Seneca J."/>
            <person name="Bartlau N."/>
            <person name="Yu A.X."/>
            <person name="Polz M.F."/>
        </authorList>
    </citation>
    <scope>NUCLEOTIDE SEQUENCE [LARGE SCALE GENOMIC DNA]</scope>
    <source>
        <strain evidence="2 3">1F9</strain>
    </source>
</reference>
<dbReference type="Pfam" id="PF09025">
    <property type="entry name" value="T3SS_needle_reg"/>
    <property type="match status" value="1"/>
</dbReference>
<evidence type="ECO:0000313" key="3">
    <source>
        <dbReference type="Proteomes" id="UP001569175"/>
    </source>
</evidence>
<dbReference type="Gene3D" id="1.10.10.1000">
    <property type="entry name" value="Type III secretion system virulence factor YopR, core domain"/>
    <property type="match status" value="1"/>
</dbReference>
<dbReference type="InterPro" id="IPR041814">
    <property type="entry name" value="YopR_core"/>
</dbReference>
<feature type="compositionally biased region" description="Polar residues" evidence="1">
    <location>
        <begin position="1"/>
        <end position="13"/>
    </location>
</feature>
<gene>
    <name evidence="2" type="ORF">ACED57_16820</name>
</gene>
<dbReference type="EMBL" id="JBGOOL010000052">
    <property type="protein sequence ID" value="MEZ8054804.1"/>
    <property type="molecule type" value="Genomic_DNA"/>
</dbReference>
<comment type="caution">
    <text evidence="2">The sequence shown here is derived from an EMBL/GenBank/DDBJ whole genome shotgun (WGS) entry which is preliminary data.</text>
</comment>
<dbReference type="SUPFAM" id="SSF140591">
    <property type="entry name" value="Type III secretion system domain"/>
    <property type="match status" value="1"/>
</dbReference>
<feature type="compositionally biased region" description="Polar residues" evidence="1">
    <location>
        <begin position="42"/>
        <end position="54"/>
    </location>
</feature>
<dbReference type="InterPro" id="IPR013349">
    <property type="entry name" value="T3SS_YopR"/>
</dbReference>
<sequence>MKVESNGINNMLSQVPKAPRNDTPDANKMNRLMSENPPDKNIPTTKKNTDSVTRSKGRTAAIKEWYEALKRSGDFSAAALSRTLKDAFISPSEKKKALWYAFSQEQSAKGTDKASPELLALFKHELLGSFSGRLLATPPKDRRELKALLSEHFPLGAQKEQALWHCWGELKDIPAQAPVLEVVRKELSFVIQKNAMVKNMLSYSHKLDLS</sequence>
<proteinExistence type="predicted"/>
<accession>A0ABV4KQZ6</accession>